<keyword evidence="1" id="KW-0479">Metal-binding</keyword>
<reference evidence="2 3" key="1">
    <citation type="submission" date="2014-04" db="EMBL/GenBank/DDBJ databases">
        <authorList>
            <person name="Sears C."/>
            <person name="Carroll K."/>
            <person name="Sack B.R."/>
            <person name="Qadri F."/>
            <person name="Myers L.L."/>
            <person name="Chung G.-T."/>
            <person name="Escheverria P."/>
            <person name="Fraser C.M."/>
            <person name="Sadzewicz L."/>
            <person name="Shefchek K.A."/>
            <person name="Tallon L."/>
            <person name="Das S.P."/>
            <person name="Daugherty S."/>
            <person name="Mongodin E.F."/>
        </authorList>
    </citation>
    <scope>NUCLEOTIDE SEQUENCE [LARGE SCALE GENOMIC DNA]</scope>
    <source>
        <strain evidence="2 3">3975 RP4</strain>
    </source>
</reference>
<dbReference type="EMBL" id="JNHM01000001">
    <property type="protein sequence ID" value="KDS56945.1"/>
    <property type="molecule type" value="Genomic_DNA"/>
</dbReference>
<feature type="binding site" evidence="1">
    <location>
        <position position="103"/>
    </location>
    <ligand>
        <name>a divalent metal cation</name>
        <dbReference type="ChEBI" id="CHEBI:60240"/>
        <label>2</label>
    </ligand>
</feature>
<dbReference type="Pfam" id="PF01026">
    <property type="entry name" value="TatD_DNase"/>
    <property type="match status" value="1"/>
</dbReference>
<dbReference type="InterPro" id="IPR001130">
    <property type="entry name" value="TatD-like"/>
</dbReference>
<gene>
    <name evidence="2" type="ORF">M099_0011</name>
</gene>
<proteinExistence type="predicted"/>
<evidence type="ECO:0000256" key="1">
    <source>
        <dbReference type="PIRSR" id="PIRSR005902-1"/>
    </source>
</evidence>
<dbReference type="GO" id="GO:0046872">
    <property type="term" value="F:metal ion binding"/>
    <property type="evidence" value="ECO:0007669"/>
    <property type="project" value="UniProtKB-KW"/>
</dbReference>
<dbReference type="SUPFAM" id="SSF51556">
    <property type="entry name" value="Metallo-dependent hydrolases"/>
    <property type="match status" value="1"/>
</dbReference>
<name>A0A069SQV5_PHOVU</name>
<accession>A0A069SQV5</accession>
<dbReference type="RefSeq" id="WP_032952183.1">
    <property type="nucleotide sequence ID" value="NZ_JNHM01000001.1"/>
</dbReference>
<dbReference type="AlphaFoldDB" id="A0A069SQV5"/>
<comment type="caution">
    <text evidence="2">The sequence shown here is derived from an EMBL/GenBank/DDBJ whole genome shotgun (WGS) entry which is preliminary data.</text>
</comment>
<dbReference type="InterPro" id="IPR032466">
    <property type="entry name" value="Metal_Hydrolase"/>
</dbReference>
<feature type="binding site" evidence="1">
    <location>
        <position position="170"/>
    </location>
    <ligand>
        <name>a divalent metal cation</name>
        <dbReference type="ChEBI" id="CHEBI:60240"/>
        <label>1</label>
    </ligand>
</feature>
<dbReference type="GO" id="GO:0016788">
    <property type="term" value="F:hydrolase activity, acting on ester bonds"/>
    <property type="evidence" value="ECO:0007669"/>
    <property type="project" value="InterPro"/>
</dbReference>
<organism evidence="2 3">
    <name type="scientific">Phocaeicola vulgatus str. 3975 RP4</name>
    <dbReference type="NCBI Taxonomy" id="1339352"/>
    <lineage>
        <taxon>Bacteria</taxon>
        <taxon>Pseudomonadati</taxon>
        <taxon>Bacteroidota</taxon>
        <taxon>Bacteroidia</taxon>
        <taxon>Bacteroidales</taxon>
        <taxon>Bacteroidaceae</taxon>
        <taxon>Phocaeicola</taxon>
    </lineage>
</organism>
<feature type="binding site" evidence="1">
    <location>
        <position position="68"/>
    </location>
    <ligand>
        <name>a divalent metal cation</name>
        <dbReference type="ChEBI" id="CHEBI:60240"/>
        <label>1</label>
    </ligand>
</feature>
<sequence length="209" mass="23967">MLLDIHTHRNAAVPGECIFNVEPAWFEPVEGCYYSVGIHPWKVLEAGPEDWTTLEKAVCHPSVLAIGEAGLDRLGPADILLQKEGFVRQILLSESVGKPLVIHCVKAFNELIELKKKYRPQMPWVVHGFRNNLHIACRLMQENIYFSLGERYQPDVLRHVPLECLLAETDESTQDIRMVIGRMAETKNVEVSFLCDRIDENARKIFFRQ</sequence>
<dbReference type="Gene3D" id="3.20.20.140">
    <property type="entry name" value="Metal-dependent hydrolases"/>
    <property type="match status" value="1"/>
</dbReference>
<dbReference type="PIRSF" id="PIRSF005902">
    <property type="entry name" value="DNase_TatD"/>
    <property type="match status" value="1"/>
</dbReference>
<protein>
    <submittedName>
        <fullName evidence="2">TatD related DNase family protein</fullName>
    </submittedName>
</protein>
<feature type="binding site" evidence="1">
    <location>
        <position position="127"/>
    </location>
    <ligand>
        <name>a divalent metal cation</name>
        <dbReference type="ChEBI" id="CHEBI:60240"/>
        <label>2</label>
    </ligand>
</feature>
<dbReference type="Proteomes" id="UP000027661">
    <property type="component" value="Unassembled WGS sequence"/>
</dbReference>
<dbReference type="PANTHER" id="PTHR46124">
    <property type="entry name" value="D-AMINOACYL-TRNA DEACYLASE"/>
    <property type="match status" value="1"/>
</dbReference>
<evidence type="ECO:0000313" key="3">
    <source>
        <dbReference type="Proteomes" id="UP000027661"/>
    </source>
</evidence>
<dbReference type="PATRIC" id="fig|1339352.3.peg.11"/>
<dbReference type="PANTHER" id="PTHR46124:SF2">
    <property type="entry name" value="D-AMINOACYL-TRNA DEACYLASE"/>
    <property type="match status" value="1"/>
</dbReference>
<evidence type="ECO:0000313" key="2">
    <source>
        <dbReference type="EMBL" id="KDS56945.1"/>
    </source>
</evidence>